<accession>J3MA90</accession>
<keyword evidence="10" id="KW-0325">Glycoprotein</keyword>
<dbReference type="EnsemblPlants" id="OB05G35140.1">
    <property type="protein sequence ID" value="OB05G35140.1"/>
    <property type="gene ID" value="OB05G35140"/>
</dbReference>
<evidence type="ECO:0000256" key="1">
    <source>
        <dbReference type="ARBA" id="ARBA00004323"/>
    </source>
</evidence>
<evidence type="ECO:0000256" key="4">
    <source>
        <dbReference type="ARBA" id="ARBA00022692"/>
    </source>
</evidence>
<name>J3MA90_ORYBR</name>
<sequence>MDPLEQLKPPSMAATRKPPPPAVLSFLSLFLLSRAFLSWPSSLPPHSSRHEPGNGKLMRPEEEEASSFSMALAPLHPARIGVVAAAPTPSPAAAADGSPAPAPTQGEVRCDLFDGSWVYDPAGYPLYDARECPFLSDQVTCRRNGRPDSGYEHWRWQPRECAAALRLGGGEMLEQCRDKRVVLVGDSLNRNMWESLACILYAAAPDRSRALVDDASADYKIFRALDYNCTVEFYWSPFLVDLDEQTRALRLDRLPAATYRRLAAADVLVFNTGHWWTHTGKFRAWDHLEKNGEKVEMGAEEALNRALRTWTRWLDRSVDSDKTMVFFRSISPEHKNTNWCYNETAPMATAEEYVEAFPRGMVSAVERNLRRARTAVACLNITRLSELRRDAHPSVFTARGGKVLTAEQRRQPGSYADCSHWCLPGLPDSWNLLLFASWNASIAMKMRH</sequence>
<evidence type="ECO:0000256" key="3">
    <source>
        <dbReference type="ARBA" id="ARBA00022679"/>
    </source>
</evidence>
<dbReference type="InterPro" id="IPR029962">
    <property type="entry name" value="TBL"/>
</dbReference>
<proteinExistence type="inferred from homology"/>
<dbReference type="Pfam" id="PF14416">
    <property type="entry name" value="PMR5N"/>
    <property type="match status" value="1"/>
</dbReference>
<dbReference type="GO" id="GO:1990538">
    <property type="term" value="F:xylan O-acetyltransferase activity"/>
    <property type="evidence" value="ECO:0007669"/>
    <property type="project" value="UniProtKB-ARBA"/>
</dbReference>
<dbReference type="Proteomes" id="UP000006038">
    <property type="component" value="Chromosome 5"/>
</dbReference>
<evidence type="ECO:0000259" key="14">
    <source>
        <dbReference type="Pfam" id="PF14416"/>
    </source>
</evidence>
<keyword evidence="12" id="KW-0732">Signal</keyword>
<evidence type="ECO:0000256" key="6">
    <source>
        <dbReference type="ARBA" id="ARBA00022989"/>
    </source>
</evidence>
<reference evidence="15" key="1">
    <citation type="journal article" date="2013" name="Nat. Commun.">
        <title>Whole-genome sequencing of Oryza brachyantha reveals mechanisms underlying Oryza genome evolution.</title>
        <authorList>
            <person name="Chen J."/>
            <person name="Huang Q."/>
            <person name="Gao D."/>
            <person name="Wang J."/>
            <person name="Lang Y."/>
            <person name="Liu T."/>
            <person name="Li B."/>
            <person name="Bai Z."/>
            <person name="Luis Goicoechea J."/>
            <person name="Liang C."/>
            <person name="Chen C."/>
            <person name="Zhang W."/>
            <person name="Sun S."/>
            <person name="Liao Y."/>
            <person name="Zhang X."/>
            <person name="Yang L."/>
            <person name="Song C."/>
            <person name="Wang M."/>
            <person name="Shi J."/>
            <person name="Liu G."/>
            <person name="Liu J."/>
            <person name="Zhou H."/>
            <person name="Zhou W."/>
            <person name="Yu Q."/>
            <person name="An N."/>
            <person name="Chen Y."/>
            <person name="Cai Q."/>
            <person name="Wang B."/>
            <person name="Liu B."/>
            <person name="Min J."/>
            <person name="Huang Y."/>
            <person name="Wu H."/>
            <person name="Li Z."/>
            <person name="Zhang Y."/>
            <person name="Yin Y."/>
            <person name="Song W."/>
            <person name="Jiang J."/>
            <person name="Jackson S.A."/>
            <person name="Wing R.A."/>
            <person name="Wang J."/>
            <person name="Chen M."/>
        </authorList>
    </citation>
    <scope>NUCLEOTIDE SEQUENCE [LARGE SCALE GENOMIC DNA]</scope>
    <source>
        <strain evidence="15">cv. IRGC 101232</strain>
    </source>
</reference>
<evidence type="ECO:0000256" key="10">
    <source>
        <dbReference type="ARBA" id="ARBA00023180"/>
    </source>
</evidence>
<evidence type="ECO:0000256" key="11">
    <source>
        <dbReference type="SAM" id="MobiDB-lite"/>
    </source>
</evidence>
<keyword evidence="7" id="KW-0333">Golgi apparatus</keyword>
<dbReference type="PANTHER" id="PTHR32285">
    <property type="entry name" value="PROTEIN TRICHOME BIREFRINGENCE-LIKE 9-RELATED"/>
    <property type="match status" value="1"/>
</dbReference>
<keyword evidence="16" id="KW-1185">Reference proteome</keyword>
<organism evidence="15">
    <name type="scientific">Oryza brachyantha</name>
    <name type="common">malo sina</name>
    <dbReference type="NCBI Taxonomy" id="4533"/>
    <lineage>
        <taxon>Eukaryota</taxon>
        <taxon>Viridiplantae</taxon>
        <taxon>Streptophyta</taxon>
        <taxon>Embryophyta</taxon>
        <taxon>Tracheophyta</taxon>
        <taxon>Spermatophyta</taxon>
        <taxon>Magnoliopsida</taxon>
        <taxon>Liliopsida</taxon>
        <taxon>Poales</taxon>
        <taxon>Poaceae</taxon>
        <taxon>BOP clade</taxon>
        <taxon>Oryzoideae</taxon>
        <taxon>Oryzeae</taxon>
        <taxon>Oryzinae</taxon>
        <taxon>Oryza</taxon>
    </lineage>
</organism>
<dbReference type="PANTHER" id="PTHR32285:SF38">
    <property type="entry name" value="OS01G0614300 PROTEIN"/>
    <property type="match status" value="1"/>
</dbReference>
<evidence type="ECO:0000313" key="15">
    <source>
        <dbReference type="EnsemblPlants" id="OB05G35140.1"/>
    </source>
</evidence>
<dbReference type="OMA" id="WNASIAM"/>
<keyword evidence="4" id="KW-0812">Transmembrane</keyword>
<evidence type="ECO:0000259" key="13">
    <source>
        <dbReference type="Pfam" id="PF13839"/>
    </source>
</evidence>
<keyword evidence="3" id="KW-0808">Transferase</keyword>
<evidence type="ECO:0000256" key="5">
    <source>
        <dbReference type="ARBA" id="ARBA00022968"/>
    </source>
</evidence>
<reference evidence="15" key="2">
    <citation type="submission" date="2013-04" db="UniProtKB">
        <authorList>
            <consortium name="EnsemblPlants"/>
        </authorList>
    </citation>
    <scope>IDENTIFICATION</scope>
</reference>
<evidence type="ECO:0000313" key="16">
    <source>
        <dbReference type="Proteomes" id="UP000006038"/>
    </source>
</evidence>
<feature type="region of interest" description="Disordered" evidence="11">
    <location>
        <begin position="42"/>
        <end position="64"/>
    </location>
</feature>
<dbReference type="eggNOG" id="ENOG502QSEA">
    <property type="taxonomic scope" value="Eukaryota"/>
</dbReference>
<evidence type="ECO:0000256" key="8">
    <source>
        <dbReference type="ARBA" id="ARBA00023136"/>
    </source>
</evidence>
<dbReference type="Pfam" id="PF13839">
    <property type="entry name" value="PC-Esterase"/>
    <property type="match status" value="1"/>
</dbReference>
<dbReference type="Gramene" id="OB05G35140.1">
    <property type="protein sequence ID" value="OB05G35140.1"/>
    <property type="gene ID" value="OB05G35140"/>
</dbReference>
<evidence type="ECO:0000256" key="7">
    <source>
        <dbReference type="ARBA" id="ARBA00023034"/>
    </source>
</evidence>
<dbReference type="InterPro" id="IPR026057">
    <property type="entry name" value="TBL_C"/>
</dbReference>
<keyword evidence="8" id="KW-0472">Membrane</keyword>
<comment type="subcellular location">
    <subcellularLocation>
        <location evidence="1">Golgi apparatus membrane</location>
        <topology evidence="1">Single-pass type II membrane protein</topology>
    </subcellularLocation>
</comment>
<keyword evidence="9" id="KW-1015">Disulfide bond</keyword>
<feature type="region of interest" description="Disordered" evidence="11">
    <location>
        <begin position="1"/>
        <end position="20"/>
    </location>
</feature>
<evidence type="ECO:0000256" key="2">
    <source>
        <dbReference type="ARBA" id="ARBA00007727"/>
    </source>
</evidence>
<feature type="signal peptide" evidence="12">
    <location>
        <begin position="1"/>
        <end position="35"/>
    </location>
</feature>
<keyword evidence="5" id="KW-0735">Signal-anchor</keyword>
<keyword evidence="6" id="KW-1133">Transmembrane helix</keyword>
<feature type="domain" description="Trichome birefringence-like N-terminal" evidence="14">
    <location>
        <begin position="109"/>
        <end position="161"/>
    </location>
</feature>
<protein>
    <submittedName>
        <fullName evidence="15">Uncharacterized protein</fullName>
    </submittedName>
</protein>
<evidence type="ECO:0000256" key="12">
    <source>
        <dbReference type="SAM" id="SignalP"/>
    </source>
</evidence>
<evidence type="ECO:0000256" key="9">
    <source>
        <dbReference type="ARBA" id="ARBA00023157"/>
    </source>
</evidence>
<dbReference type="InterPro" id="IPR025846">
    <property type="entry name" value="TBL_N"/>
</dbReference>
<dbReference type="HOGENOM" id="CLU_020953_3_3_1"/>
<feature type="domain" description="Trichome birefringence-like C-terminal" evidence="13">
    <location>
        <begin position="169"/>
        <end position="436"/>
    </location>
</feature>
<comment type="similarity">
    <text evidence="2">Belongs to the PC-esterase family. TBL subfamily.</text>
</comment>
<dbReference type="GO" id="GO:0000139">
    <property type="term" value="C:Golgi membrane"/>
    <property type="evidence" value="ECO:0007669"/>
    <property type="project" value="UniProtKB-SubCell"/>
</dbReference>
<feature type="chain" id="PRO_5003773272" evidence="12">
    <location>
        <begin position="36"/>
        <end position="448"/>
    </location>
</feature>
<dbReference type="AlphaFoldDB" id="J3MA90"/>